<evidence type="ECO:0000313" key="2">
    <source>
        <dbReference type="EMBL" id="TEB24786.1"/>
    </source>
</evidence>
<protein>
    <submittedName>
        <fullName evidence="2">Uncharacterized protein</fullName>
    </submittedName>
</protein>
<dbReference type="AlphaFoldDB" id="A0A4Y7SSE5"/>
<gene>
    <name evidence="2" type="ORF">FA13DRAFT_1287144</name>
</gene>
<comment type="caution">
    <text evidence="2">The sequence shown here is derived from an EMBL/GenBank/DDBJ whole genome shotgun (WGS) entry which is preliminary data.</text>
</comment>
<dbReference type="Proteomes" id="UP000298030">
    <property type="component" value="Unassembled WGS sequence"/>
</dbReference>
<evidence type="ECO:0000256" key="1">
    <source>
        <dbReference type="SAM" id="Phobius"/>
    </source>
</evidence>
<organism evidence="2 3">
    <name type="scientific">Coprinellus micaceus</name>
    <name type="common">Glistening ink-cap mushroom</name>
    <name type="synonym">Coprinus micaceus</name>
    <dbReference type="NCBI Taxonomy" id="71717"/>
    <lineage>
        <taxon>Eukaryota</taxon>
        <taxon>Fungi</taxon>
        <taxon>Dikarya</taxon>
        <taxon>Basidiomycota</taxon>
        <taxon>Agaricomycotina</taxon>
        <taxon>Agaricomycetes</taxon>
        <taxon>Agaricomycetidae</taxon>
        <taxon>Agaricales</taxon>
        <taxon>Agaricineae</taxon>
        <taxon>Psathyrellaceae</taxon>
        <taxon>Coprinellus</taxon>
    </lineage>
</organism>
<keyword evidence="1" id="KW-0812">Transmembrane</keyword>
<keyword evidence="3" id="KW-1185">Reference proteome</keyword>
<keyword evidence="1" id="KW-0472">Membrane</keyword>
<accession>A0A4Y7SSE5</accession>
<sequence length="170" mass="19305">MLAVANGGELELDSREIGLVVLWAIMTFRASRVDSQAAPWLLELDITLPVLSWTFMVVWNTSIYAFTYGSSLLLRPWSIEHPILFPVLRSPLLIAILYVSLHAAYRVRGVKAWRCVEHPCECWRKNWVLIRFPLVLHDDCPSLVVVPWAAWCGTSCVPKEPSRTHGHVSV</sequence>
<proteinExistence type="predicted"/>
<dbReference type="EMBL" id="QPFP01000063">
    <property type="protein sequence ID" value="TEB24786.1"/>
    <property type="molecule type" value="Genomic_DNA"/>
</dbReference>
<keyword evidence="1" id="KW-1133">Transmembrane helix</keyword>
<name>A0A4Y7SSE5_COPMI</name>
<evidence type="ECO:0000313" key="3">
    <source>
        <dbReference type="Proteomes" id="UP000298030"/>
    </source>
</evidence>
<feature type="transmembrane region" description="Helical" evidence="1">
    <location>
        <begin position="50"/>
        <end position="74"/>
    </location>
</feature>
<feature type="transmembrane region" description="Helical" evidence="1">
    <location>
        <begin position="86"/>
        <end position="105"/>
    </location>
</feature>
<reference evidence="2 3" key="1">
    <citation type="journal article" date="2019" name="Nat. Ecol. Evol.">
        <title>Megaphylogeny resolves global patterns of mushroom evolution.</title>
        <authorList>
            <person name="Varga T."/>
            <person name="Krizsan K."/>
            <person name="Foldi C."/>
            <person name="Dima B."/>
            <person name="Sanchez-Garcia M."/>
            <person name="Sanchez-Ramirez S."/>
            <person name="Szollosi G.J."/>
            <person name="Szarkandi J.G."/>
            <person name="Papp V."/>
            <person name="Albert L."/>
            <person name="Andreopoulos W."/>
            <person name="Angelini C."/>
            <person name="Antonin V."/>
            <person name="Barry K.W."/>
            <person name="Bougher N.L."/>
            <person name="Buchanan P."/>
            <person name="Buyck B."/>
            <person name="Bense V."/>
            <person name="Catcheside P."/>
            <person name="Chovatia M."/>
            <person name="Cooper J."/>
            <person name="Damon W."/>
            <person name="Desjardin D."/>
            <person name="Finy P."/>
            <person name="Geml J."/>
            <person name="Haridas S."/>
            <person name="Hughes K."/>
            <person name="Justo A."/>
            <person name="Karasinski D."/>
            <person name="Kautmanova I."/>
            <person name="Kiss B."/>
            <person name="Kocsube S."/>
            <person name="Kotiranta H."/>
            <person name="LaButti K.M."/>
            <person name="Lechner B.E."/>
            <person name="Liimatainen K."/>
            <person name="Lipzen A."/>
            <person name="Lukacs Z."/>
            <person name="Mihaltcheva S."/>
            <person name="Morgado L.N."/>
            <person name="Niskanen T."/>
            <person name="Noordeloos M.E."/>
            <person name="Ohm R.A."/>
            <person name="Ortiz-Santana B."/>
            <person name="Ovrebo C."/>
            <person name="Racz N."/>
            <person name="Riley R."/>
            <person name="Savchenko A."/>
            <person name="Shiryaev A."/>
            <person name="Soop K."/>
            <person name="Spirin V."/>
            <person name="Szebenyi C."/>
            <person name="Tomsovsky M."/>
            <person name="Tulloss R.E."/>
            <person name="Uehling J."/>
            <person name="Grigoriev I.V."/>
            <person name="Vagvolgyi C."/>
            <person name="Papp T."/>
            <person name="Martin F.M."/>
            <person name="Miettinen O."/>
            <person name="Hibbett D.S."/>
            <person name="Nagy L.G."/>
        </authorList>
    </citation>
    <scope>NUCLEOTIDE SEQUENCE [LARGE SCALE GENOMIC DNA]</scope>
    <source>
        <strain evidence="2 3">FP101781</strain>
    </source>
</reference>